<sequence length="111" mass="11957">MFGNSANKVEHLVEKKNAEKLSHLANDKHVETAVAAIAGLGKVGGETAVNTLVSLLHSPDRQLRLATARAMGEMKDARTRMHVSHQLSIEQDAEVKAALQAALHNITSDIK</sequence>
<gene>
    <name evidence="1" type="ORF">IAB73_09195</name>
</gene>
<protein>
    <submittedName>
        <fullName evidence="1">HEAT repeat domain-containing protein</fullName>
    </submittedName>
</protein>
<dbReference type="InterPro" id="IPR016024">
    <property type="entry name" value="ARM-type_fold"/>
</dbReference>
<dbReference type="Proteomes" id="UP000886887">
    <property type="component" value="Unassembled WGS sequence"/>
</dbReference>
<organism evidence="1 2">
    <name type="scientific">Candidatus Onthenecus intestinigallinarum</name>
    <dbReference type="NCBI Taxonomy" id="2840875"/>
    <lineage>
        <taxon>Bacteria</taxon>
        <taxon>Bacillati</taxon>
        <taxon>Bacillota</taxon>
        <taxon>Clostridia</taxon>
        <taxon>Eubacteriales</taxon>
        <taxon>Candidatus Onthenecus</taxon>
    </lineage>
</organism>
<dbReference type="InterPro" id="IPR011989">
    <property type="entry name" value="ARM-like"/>
</dbReference>
<dbReference type="EMBL" id="DVFJ01000034">
    <property type="protein sequence ID" value="HIQ72366.1"/>
    <property type="molecule type" value="Genomic_DNA"/>
</dbReference>
<name>A0A9D1CQX6_9FIRM</name>
<dbReference type="Pfam" id="PF13646">
    <property type="entry name" value="HEAT_2"/>
    <property type="match status" value="1"/>
</dbReference>
<reference evidence="1" key="1">
    <citation type="submission" date="2020-10" db="EMBL/GenBank/DDBJ databases">
        <authorList>
            <person name="Gilroy R."/>
        </authorList>
    </citation>
    <scope>NUCLEOTIDE SEQUENCE</scope>
    <source>
        <strain evidence="1">ChiSxjej2B14-6234</strain>
    </source>
</reference>
<comment type="caution">
    <text evidence="1">The sequence shown here is derived from an EMBL/GenBank/DDBJ whole genome shotgun (WGS) entry which is preliminary data.</text>
</comment>
<evidence type="ECO:0000313" key="1">
    <source>
        <dbReference type="EMBL" id="HIQ72366.1"/>
    </source>
</evidence>
<dbReference type="SUPFAM" id="SSF48371">
    <property type="entry name" value="ARM repeat"/>
    <property type="match status" value="1"/>
</dbReference>
<accession>A0A9D1CQX6</accession>
<evidence type="ECO:0000313" key="2">
    <source>
        <dbReference type="Proteomes" id="UP000886887"/>
    </source>
</evidence>
<dbReference type="AlphaFoldDB" id="A0A9D1CQX6"/>
<proteinExistence type="predicted"/>
<dbReference type="Gene3D" id="1.25.10.10">
    <property type="entry name" value="Leucine-rich Repeat Variant"/>
    <property type="match status" value="1"/>
</dbReference>
<reference evidence="1" key="2">
    <citation type="journal article" date="2021" name="PeerJ">
        <title>Extensive microbial diversity within the chicken gut microbiome revealed by metagenomics and culture.</title>
        <authorList>
            <person name="Gilroy R."/>
            <person name="Ravi A."/>
            <person name="Getino M."/>
            <person name="Pursley I."/>
            <person name="Horton D.L."/>
            <person name="Alikhan N.F."/>
            <person name="Baker D."/>
            <person name="Gharbi K."/>
            <person name="Hall N."/>
            <person name="Watson M."/>
            <person name="Adriaenssens E.M."/>
            <person name="Foster-Nyarko E."/>
            <person name="Jarju S."/>
            <person name="Secka A."/>
            <person name="Antonio M."/>
            <person name="Oren A."/>
            <person name="Chaudhuri R.R."/>
            <person name="La Ragione R."/>
            <person name="Hildebrand F."/>
            <person name="Pallen M.J."/>
        </authorList>
    </citation>
    <scope>NUCLEOTIDE SEQUENCE</scope>
    <source>
        <strain evidence="1">ChiSxjej2B14-6234</strain>
    </source>
</reference>